<comment type="caution">
    <text evidence="1">The sequence shown here is derived from an EMBL/GenBank/DDBJ whole genome shotgun (WGS) entry which is preliminary data.</text>
</comment>
<dbReference type="InterPro" id="IPR025374">
    <property type="entry name" value="DUF4364"/>
</dbReference>
<gene>
    <name evidence="1" type="ORF">IAA61_03940</name>
</gene>
<protein>
    <submittedName>
        <fullName evidence="1">DUF4364 family protein</fullName>
    </submittedName>
</protein>
<accession>A0A9D1MAT2</accession>
<reference evidence="1" key="2">
    <citation type="journal article" date="2021" name="PeerJ">
        <title>Extensive microbial diversity within the chicken gut microbiome revealed by metagenomics and culture.</title>
        <authorList>
            <person name="Gilroy R."/>
            <person name="Ravi A."/>
            <person name="Getino M."/>
            <person name="Pursley I."/>
            <person name="Horton D.L."/>
            <person name="Alikhan N.F."/>
            <person name="Baker D."/>
            <person name="Gharbi K."/>
            <person name="Hall N."/>
            <person name="Watson M."/>
            <person name="Adriaenssens E.M."/>
            <person name="Foster-Nyarko E."/>
            <person name="Jarju S."/>
            <person name="Secka A."/>
            <person name="Antonio M."/>
            <person name="Oren A."/>
            <person name="Chaudhuri R.R."/>
            <person name="La Ragione R."/>
            <person name="Hildebrand F."/>
            <person name="Pallen M.J."/>
        </authorList>
    </citation>
    <scope>NUCLEOTIDE SEQUENCE</scope>
    <source>
        <strain evidence="1">USAMLcec3-3695</strain>
    </source>
</reference>
<dbReference type="Pfam" id="PF14277">
    <property type="entry name" value="DUF4364"/>
    <property type="match status" value="1"/>
</dbReference>
<evidence type="ECO:0000313" key="1">
    <source>
        <dbReference type="EMBL" id="HIU56950.1"/>
    </source>
</evidence>
<evidence type="ECO:0000313" key="2">
    <source>
        <dbReference type="Proteomes" id="UP000824109"/>
    </source>
</evidence>
<dbReference type="EMBL" id="DVNB01000042">
    <property type="protein sequence ID" value="HIU56950.1"/>
    <property type="molecule type" value="Genomic_DNA"/>
</dbReference>
<dbReference type="AlphaFoldDB" id="A0A9D1MAT2"/>
<organism evidence="1 2">
    <name type="scientific">Candidatus Ornithomonoglobus merdipullorum</name>
    <dbReference type="NCBI Taxonomy" id="2840895"/>
    <lineage>
        <taxon>Bacteria</taxon>
        <taxon>Bacillati</taxon>
        <taxon>Bacillota</taxon>
        <taxon>Clostridia</taxon>
        <taxon>Candidatus Ornithomonoglobus</taxon>
    </lineage>
</organism>
<name>A0A9D1MAT2_9FIRM</name>
<sequence>MNKLLYDREIDDELMIQFILMYALGKADEPLAYTDLLNVVQGNCEINFTDLQLALDNLIQTGHAAKRQISEMLTVYSLTRKGKYVIDFFYSHIPLIIREPIDRSIKDMYLEKRRREAVRASVTPINMNEYTAECELYDDDKMLIMSLSLYAGTREHAEAIAEFYKKNSAEVYGKIIDIFADTDENGGETEDE</sequence>
<dbReference type="Proteomes" id="UP000824109">
    <property type="component" value="Unassembled WGS sequence"/>
</dbReference>
<reference evidence="1" key="1">
    <citation type="submission" date="2020-10" db="EMBL/GenBank/DDBJ databases">
        <authorList>
            <person name="Gilroy R."/>
        </authorList>
    </citation>
    <scope>NUCLEOTIDE SEQUENCE</scope>
    <source>
        <strain evidence="1">USAMLcec3-3695</strain>
    </source>
</reference>
<proteinExistence type="predicted"/>